<dbReference type="STRING" id="1108045.GORHZ_185_00130"/>
<dbReference type="SUPFAM" id="SSF46785">
    <property type="entry name" value="Winged helix' DNA-binding domain"/>
    <property type="match status" value="1"/>
</dbReference>
<dbReference type="InterPro" id="IPR039422">
    <property type="entry name" value="MarR/SlyA-like"/>
</dbReference>
<keyword evidence="3" id="KW-1185">Reference proteome</keyword>
<dbReference type="OrthoDB" id="4373353at2"/>
<dbReference type="InterPro" id="IPR000835">
    <property type="entry name" value="HTH_MarR-typ"/>
</dbReference>
<accession>K6WKA8</accession>
<dbReference type="InterPro" id="IPR036388">
    <property type="entry name" value="WH-like_DNA-bd_sf"/>
</dbReference>
<reference evidence="2 3" key="1">
    <citation type="submission" date="2012-08" db="EMBL/GenBank/DDBJ databases">
        <title>Whole genome shotgun sequence of Gordonia rhizosphera NBRC 16068.</title>
        <authorList>
            <person name="Takarada H."/>
            <person name="Isaki S."/>
            <person name="Hosoyama A."/>
            <person name="Tsuchikane K."/>
            <person name="Katsumata H."/>
            <person name="Baba S."/>
            <person name="Ohji S."/>
            <person name="Yamazaki S."/>
            <person name="Fujita N."/>
        </authorList>
    </citation>
    <scope>NUCLEOTIDE SEQUENCE [LARGE SCALE GENOMIC DNA]</scope>
    <source>
        <strain evidence="2 3">NBRC 16068</strain>
    </source>
</reference>
<protein>
    <submittedName>
        <fullName evidence="2">Putative MarR family transcriptional regulator</fullName>
    </submittedName>
</protein>
<dbReference type="PRINTS" id="PR00598">
    <property type="entry name" value="HTHMARR"/>
</dbReference>
<dbReference type="RefSeq" id="WP_006337247.1">
    <property type="nucleotide sequence ID" value="NZ_BAHC01000185.1"/>
</dbReference>
<gene>
    <name evidence="2" type="ORF">GORHZ_185_00130</name>
</gene>
<name>K6WKA8_9ACTN</name>
<dbReference type="PANTHER" id="PTHR33164:SF43">
    <property type="entry name" value="HTH-TYPE TRANSCRIPTIONAL REPRESSOR YETL"/>
    <property type="match status" value="1"/>
</dbReference>
<dbReference type="Gene3D" id="1.10.10.10">
    <property type="entry name" value="Winged helix-like DNA-binding domain superfamily/Winged helix DNA-binding domain"/>
    <property type="match status" value="1"/>
</dbReference>
<dbReference type="GO" id="GO:0006950">
    <property type="term" value="P:response to stress"/>
    <property type="evidence" value="ECO:0007669"/>
    <property type="project" value="TreeGrafter"/>
</dbReference>
<sequence>MQRQRQQPITDDLGFLMARVSALLAKSANRALAPLGLKVRAYSVLATVCDQPEGITQRRLAADVGLDPSQIVALVDDLEGRGLVVRNTDPEDRRNKLIVATDAGLELCSQARKITDAAAAQHLVGSDDSEIDTLRAVLSRVLATETS</sequence>
<dbReference type="InterPro" id="IPR036390">
    <property type="entry name" value="WH_DNA-bd_sf"/>
</dbReference>
<organism evidence="2 3">
    <name type="scientific">Gordonia rhizosphera NBRC 16068</name>
    <dbReference type="NCBI Taxonomy" id="1108045"/>
    <lineage>
        <taxon>Bacteria</taxon>
        <taxon>Bacillati</taxon>
        <taxon>Actinomycetota</taxon>
        <taxon>Actinomycetes</taxon>
        <taxon>Mycobacteriales</taxon>
        <taxon>Gordoniaceae</taxon>
        <taxon>Gordonia</taxon>
    </lineage>
</organism>
<proteinExistence type="predicted"/>
<dbReference type="GO" id="GO:0003700">
    <property type="term" value="F:DNA-binding transcription factor activity"/>
    <property type="evidence" value="ECO:0007669"/>
    <property type="project" value="InterPro"/>
</dbReference>
<dbReference type="SMART" id="SM00347">
    <property type="entry name" value="HTH_MARR"/>
    <property type="match status" value="1"/>
</dbReference>
<dbReference type="PANTHER" id="PTHR33164">
    <property type="entry name" value="TRANSCRIPTIONAL REGULATOR, MARR FAMILY"/>
    <property type="match status" value="1"/>
</dbReference>
<dbReference type="AlphaFoldDB" id="K6WKA8"/>
<evidence type="ECO:0000259" key="1">
    <source>
        <dbReference type="PROSITE" id="PS50995"/>
    </source>
</evidence>
<evidence type="ECO:0000313" key="3">
    <source>
        <dbReference type="Proteomes" id="UP000008363"/>
    </source>
</evidence>
<feature type="domain" description="HTH marR-type" evidence="1">
    <location>
        <begin position="10"/>
        <end position="143"/>
    </location>
</feature>
<dbReference type="eggNOG" id="COG1846">
    <property type="taxonomic scope" value="Bacteria"/>
</dbReference>
<dbReference type="Pfam" id="PF12802">
    <property type="entry name" value="MarR_2"/>
    <property type="match status" value="1"/>
</dbReference>
<dbReference type="PROSITE" id="PS50995">
    <property type="entry name" value="HTH_MARR_2"/>
    <property type="match status" value="1"/>
</dbReference>
<dbReference type="Proteomes" id="UP000008363">
    <property type="component" value="Unassembled WGS sequence"/>
</dbReference>
<evidence type="ECO:0000313" key="2">
    <source>
        <dbReference type="EMBL" id="GAB92597.1"/>
    </source>
</evidence>
<comment type="caution">
    <text evidence="2">The sequence shown here is derived from an EMBL/GenBank/DDBJ whole genome shotgun (WGS) entry which is preliminary data.</text>
</comment>
<dbReference type="EMBL" id="BAHC01000185">
    <property type="protein sequence ID" value="GAB92597.1"/>
    <property type="molecule type" value="Genomic_DNA"/>
</dbReference>